<dbReference type="HOGENOM" id="CLU_038878_1_0_1"/>
<dbReference type="OMA" id="KQCFACR"/>
<dbReference type="InterPro" id="IPR020936">
    <property type="entry name" value="TrhO"/>
</dbReference>
<reference evidence="2 3" key="1">
    <citation type="journal article" date="2007" name="Proc. Natl. Acad. Sci. U.S.A.">
        <title>The tiny eukaryote Ostreococcus provides genomic insights into the paradox of plankton speciation.</title>
        <authorList>
            <person name="Palenik B."/>
            <person name="Grimwood J."/>
            <person name="Aerts A."/>
            <person name="Rouze P."/>
            <person name="Salamov A."/>
            <person name="Putnam N."/>
            <person name="Dupont C."/>
            <person name="Jorgensen R."/>
            <person name="Derelle E."/>
            <person name="Rombauts S."/>
            <person name="Zhou K."/>
            <person name="Otillar R."/>
            <person name="Merchant S.S."/>
            <person name="Podell S."/>
            <person name="Gaasterland T."/>
            <person name="Napoli C."/>
            <person name="Gendler K."/>
            <person name="Manuell A."/>
            <person name="Tai V."/>
            <person name="Vallon O."/>
            <person name="Piganeau G."/>
            <person name="Jancek S."/>
            <person name="Heijde M."/>
            <person name="Jabbari K."/>
            <person name="Bowler C."/>
            <person name="Lohr M."/>
            <person name="Robbens S."/>
            <person name="Werner G."/>
            <person name="Dubchak I."/>
            <person name="Pazour G.J."/>
            <person name="Ren Q."/>
            <person name="Paulsen I."/>
            <person name="Delwiche C."/>
            <person name="Schmutz J."/>
            <person name="Rokhsar D."/>
            <person name="Van de Peer Y."/>
            <person name="Moreau H."/>
            <person name="Grigoriev I.V."/>
        </authorList>
    </citation>
    <scope>NUCLEOTIDE SEQUENCE [LARGE SCALE GENOMIC DNA]</scope>
    <source>
        <strain evidence="2 3">CCE9901</strain>
    </source>
</reference>
<dbReference type="SMART" id="SM00450">
    <property type="entry name" value="RHOD"/>
    <property type="match status" value="1"/>
</dbReference>
<dbReference type="SUPFAM" id="SSF52821">
    <property type="entry name" value="Rhodanese/Cell cycle control phosphatase"/>
    <property type="match status" value="1"/>
</dbReference>
<organism evidence="2 3">
    <name type="scientific">Ostreococcus lucimarinus (strain CCE9901)</name>
    <dbReference type="NCBI Taxonomy" id="436017"/>
    <lineage>
        <taxon>Eukaryota</taxon>
        <taxon>Viridiplantae</taxon>
        <taxon>Chlorophyta</taxon>
        <taxon>Mamiellophyceae</taxon>
        <taxon>Mamiellales</taxon>
        <taxon>Bathycoccaceae</taxon>
        <taxon>Ostreococcus</taxon>
    </lineage>
</organism>
<name>A4SBC6_OSTLU</name>
<dbReference type="Gramene" id="ABP01070">
    <property type="protein sequence ID" value="ABP01070"/>
    <property type="gene ID" value="OSTLU_43411"/>
</dbReference>
<dbReference type="AlphaFoldDB" id="A4SBC6"/>
<sequence length="279" mass="31444">MNAFLSFLEREPDLEQALYGVDYKLEPGCAHCFETLSVRVVDELCPFGEVNLGVDGECVQSLTPEEWAAEVRSRDTTKSSLLDVRNFYESRLGHFFGSTCAPIRRFSQFKEWLARDGVLEREIKDKDLYIFCTGGVRCEKVATYLTTRLPEGSRPRTVRKLAGGIVAYAKSGINERDGLFKGSNYVFDARGSTPVGQDLPSTSWCDGCGDASGRISKCVGKSCHVILIACERCGDTVYCCTSCRDQTERARLDEDNFRRRACECDSFESRERRLRHAQR</sequence>
<gene>
    <name evidence="2" type="ORF">OSTLU_43411</name>
</gene>
<dbReference type="PANTHER" id="PTHR43268:SF6">
    <property type="entry name" value="THIOSULFATE SULFURTRANSFERASE_RHODANESE-LIKE DOMAIN-CONTAINING PROTEIN 2"/>
    <property type="match status" value="1"/>
</dbReference>
<accession>A4SBC6</accession>
<dbReference type="RefSeq" id="XP_001422753.1">
    <property type="nucleotide sequence ID" value="XM_001422716.1"/>
</dbReference>
<dbReference type="InterPro" id="IPR022111">
    <property type="entry name" value="Rhodanese_C"/>
</dbReference>
<dbReference type="PROSITE" id="PS50206">
    <property type="entry name" value="RHODANESE_3"/>
    <property type="match status" value="1"/>
</dbReference>
<evidence type="ECO:0000313" key="3">
    <source>
        <dbReference type="Proteomes" id="UP000001568"/>
    </source>
</evidence>
<feature type="domain" description="Rhodanese" evidence="1">
    <location>
        <begin position="81"/>
        <end position="177"/>
    </location>
</feature>
<protein>
    <recommendedName>
        <fullName evidence="1">Rhodanese domain-containing protein</fullName>
    </recommendedName>
</protein>
<dbReference type="eggNOG" id="ENOG502QSQK">
    <property type="taxonomic scope" value="Eukaryota"/>
</dbReference>
<keyword evidence="3" id="KW-1185">Reference proteome</keyword>
<dbReference type="OrthoDB" id="498636at2759"/>
<evidence type="ECO:0000259" key="1">
    <source>
        <dbReference type="PROSITE" id="PS50206"/>
    </source>
</evidence>
<proteinExistence type="predicted"/>
<dbReference type="GeneID" id="5006651"/>
<dbReference type="InterPro" id="IPR001763">
    <property type="entry name" value="Rhodanese-like_dom"/>
</dbReference>
<dbReference type="InterPro" id="IPR036873">
    <property type="entry name" value="Rhodanese-like_dom_sf"/>
</dbReference>
<dbReference type="Pfam" id="PF00581">
    <property type="entry name" value="Rhodanese"/>
    <property type="match status" value="1"/>
</dbReference>
<dbReference type="Gene3D" id="3.40.250.10">
    <property type="entry name" value="Rhodanese-like domain"/>
    <property type="match status" value="1"/>
</dbReference>
<dbReference type="EMBL" id="CP000600">
    <property type="protein sequence ID" value="ABP01070.1"/>
    <property type="molecule type" value="Genomic_DNA"/>
</dbReference>
<dbReference type="PANTHER" id="PTHR43268">
    <property type="entry name" value="THIOSULFATE SULFURTRANSFERASE/RHODANESE-LIKE DOMAIN-CONTAINING PROTEIN 2"/>
    <property type="match status" value="1"/>
</dbReference>
<dbReference type="Pfam" id="PF12368">
    <property type="entry name" value="Rhodanese_C"/>
    <property type="match status" value="1"/>
</dbReference>
<dbReference type="Proteomes" id="UP000001568">
    <property type="component" value="Chromosome 20"/>
</dbReference>
<evidence type="ECO:0000313" key="2">
    <source>
        <dbReference type="EMBL" id="ABP01070.1"/>
    </source>
</evidence>
<dbReference type="KEGG" id="olu:OSTLU_43411"/>